<dbReference type="Proteomes" id="UP001500467">
    <property type="component" value="Unassembled WGS sequence"/>
</dbReference>
<feature type="compositionally biased region" description="Low complexity" evidence="1">
    <location>
        <begin position="718"/>
        <end position="740"/>
    </location>
</feature>
<feature type="region of interest" description="Disordered" evidence="1">
    <location>
        <begin position="1"/>
        <end position="27"/>
    </location>
</feature>
<evidence type="ECO:0000256" key="1">
    <source>
        <dbReference type="SAM" id="MobiDB-lite"/>
    </source>
</evidence>
<feature type="compositionally biased region" description="Basic residues" evidence="1">
    <location>
        <begin position="1130"/>
        <end position="1139"/>
    </location>
</feature>
<feature type="compositionally biased region" description="Low complexity" evidence="1">
    <location>
        <begin position="940"/>
        <end position="952"/>
    </location>
</feature>
<feature type="compositionally biased region" description="Low complexity" evidence="1">
    <location>
        <begin position="399"/>
        <end position="408"/>
    </location>
</feature>
<evidence type="ECO:0000313" key="2">
    <source>
        <dbReference type="EMBL" id="GAA1218131.1"/>
    </source>
</evidence>
<keyword evidence="3" id="KW-1185">Reference proteome</keyword>
<feature type="compositionally biased region" description="Basic and acidic residues" evidence="1">
    <location>
        <begin position="1028"/>
        <end position="1039"/>
    </location>
</feature>
<feature type="compositionally biased region" description="Basic and acidic residues" evidence="1">
    <location>
        <begin position="12"/>
        <end position="27"/>
    </location>
</feature>
<feature type="compositionally biased region" description="Low complexity" evidence="1">
    <location>
        <begin position="625"/>
        <end position="640"/>
    </location>
</feature>
<protein>
    <submittedName>
        <fullName evidence="2">Uncharacterized protein</fullName>
    </submittedName>
</protein>
<feature type="compositionally biased region" description="Low complexity" evidence="1">
    <location>
        <begin position="959"/>
        <end position="976"/>
    </location>
</feature>
<dbReference type="InterPro" id="IPR023203">
    <property type="entry name" value="TTHA0068_sf"/>
</dbReference>
<feature type="compositionally biased region" description="Low complexity" evidence="1">
    <location>
        <begin position="597"/>
        <end position="612"/>
    </location>
</feature>
<feature type="compositionally biased region" description="Low complexity" evidence="1">
    <location>
        <begin position="569"/>
        <end position="581"/>
    </location>
</feature>
<dbReference type="RefSeq" id="WP_308292094.1">
    <property type="nucleotide sequence ID" value="NZ_BAAALM010000016.1"/>
</dbReference>
<dbReference type="SUPFAM" id="SSF140663">
    <property type="entry name" value="TTHA0068-like"/>
    <property type="match status" value="1"/>
</dbReference>
<feature type="region of interest" description="Disordered" evidence="1">
    <location>
        <begin position="393"/>
        <end position="740"/>
    </location>
</feature>
<accession>A0ABP4GDC7</accession>
<name>A0ABP4GDC7_9PSEU</name>
<gene>
    <name evidence="2" type="ORF">GCM10009675_45790</name>
</gene>
<feature type="compositionally biased region" description="Low complexity" evidence="1">
    <location>
        <begin position="503"/>
        <end position="514"/>
    </location>
</feature>
<feature type="compositionally biased region" description="Basic and acidic residues" evidence="1">
    <location>
        <begin position="835"/>
        <end position="847"/>
    </location>
</feature>
<feature type="compositionally biased region" description="Low complexity" evidence="1">
    <location>
        <begin position="467"/>
        <end position="491"/>
    </location>
</feature>
<feature type="region of interest" description="Disordered" evidence="1">
    <location>
        <begin position="933"/>
        <end position="1078"/>
    </location>
</feature>
<feature type="compositionally biased region" description="Low complexity" evidence="1">
    <location>
        <begin position="986"/>
        <end position="1013"/>
    </location>
</feature>
<reference evidence="3" key="1">
    <citation type="journal article" date="2019" name="Int. J. Syst. Evol. Microbiol.">
        <title>The Global Catalogue of Microorganisms (GCM) 10K type strain sequencing project: providing services to taxonomists for standard genome sequencing and annotation.</title>
        <authorList>
            <consortium name="The Broad Institute Genomics Platform"/>
            <consortium name="The Broad Institute Genome Sequencing Center for Infectious Disease"/>
            <person name="Wu L."/>
            <person name="Ma J."/>
        </authorList>
    </citation>
    <scope>NUCLEOTIDE SEQUENCE [LARGE SCALE GENOMIC DNA]</scope>
    <source>
        <strain evidence="3">JCM 13022</strain>
    </source>
</reference>
<organism evidence="2 3">
    <name type="scientific">Prauserella alba</name>
    <dbReference type="NCBI Taxonomy" id="176898"/>
    <lineage>
        <taxon>Bacteria</taxon>
        <taxon>Bacillati</taxon>
        <taxon>Actinomycetota</taxon>
        <taxon>Actinomycetes</taxon>
        <taxon>Pseudonocardiales</taxon>
        <taxon>Pseudonocardiaceae</taxon>
        <taxon>Prauserella</taxon>
    </lineage>
</organism>
<evidence type="ECO:0000313" key="3">
    <source>
        <dbReference type="Proteomes" id="UP001500467"/>
    </source>
</evidence>
<feature type="region of interest" description="Disordered" evidence="1">
    <location>
        <begin position="802"/>
        <end position="883"/>
    </location>
</feature>
<feature type="compositionally biased region" description="Basic and acidic residues" evidence="1">
    <location>
        <begin position="492"/>
        <end position="502"/>
    </location>
</feature>
<feature type="compositionally biased region" description="Low complexity" evidence="1">
    <location>
        <begin position="532"/>
        <end position="562"/>
    </location>
</feature>
<dbReference type="EMBL" id="BAAALM010000016">
    <property type="protein sequence ID" value="GAA1218131.1"/>
    <property type="molecule type" value="Genomic_DNA"/>
</dbReference>
<proteinExistence type="predicted"/>
<sequence length="1139" mass="114805">MVATESAGTHAVNDRDTAVPRGVHRDDVTSGGVGDLSAVEQLLDRAETMEWRAPELAAILGERAASLAEAAGANALWVRAEATVVHAHVLLGHRASTVGRAVAALRAAEDAELPVIAAQVRTDLAVCARSVGAPLTGLAILRPVLTVSGLSTVRRATALCHLVGCLGTLGRKAELDRVLLEGDRLVAGDATLDEDDKLMARGMIRLGVSAHRRRHGDTMGAADAARTGIGFLDRMEDPARDGGVARVRLVLELVCSLLDRGDGEPALEAAQSLFDQPERAAAVAPTAWLRAALATRVLLSNGAAESAATMLRDALYGVVRHDLDAVVARLWLELANVEERIGNAAEAVTCLHNARAAEQRYARARSQARAVLHGEFGSGEQAPVDLAEIVTSARPQQTPSAPVAAAEPEPARPAPSQVAVGAEHAGAANGTPVAGHPTQRNGSGLAGGTAVNGHQPVNGHGAKPRNGAAVAGDAASTAGTASSASSDGTTAADDRRSTHEPAETAAEATMVMPAIPRSDGPPRDRSTTAESAAPTAMRTDPADTAPTDTASADTAPAETAQAHTASPGTEQQVTEQQVTEQRAAERAASAPTRTDDAAAGAEPTDGAATADTSSGEAASVGGDVAPDGSTAAAADTASEQSAERGSPRKRRRHDVEHGSITARSVLDRLGISPSRGGRRHAAASDTPEVDGSGEAASHRVPDAASPVAGSPPERTVPGTAAYSSASAGSGMSGLPSAAETDALAARTAELDAATSRSTESAASDVLDSGTAGASVEPILAAATASAPQLDDSTAIISAVTDETTAAPSHVETAGSDMRGAPGGHSGNDPNTTDHNTTDRSITDHNTTDRSIAGPSTTHHAMPDGGAPGVGATHHGAAEHGVTDRRAGECADVGYGAFGAIAETGGSDSGFGAAHESVADPWLPRVKLPPPLLPIEAFTSGGDPDSGEGAAAAEPERAATADAEADLPATRASSAPEPAAPEPAAPEPAGSEPSRSEPAASEPATPESATPESANPESAALSSAVSEPSRWEPSRWEPSRWDPSVSDSDVGEPAVSDTAAGVPDLPRHELPLDEPPEDAGLAELLARALAEHQVASGAALASTPSGEDREGHAVGSGVGVNGSRRNGSTHARGRGGRHDR</sequence>
<comment type="caution">
    <text evidence="2">The sequence shown here is derived from an EMBL/GenBank/DDBJ whole genome shotgun (WGS) entry which is preliminary data.</text>
</comment>
<feature type="region of interest" description="Disordered" evidence="1">
    <location>
        <begin position="1092"/>
        <end position="1139"/>
    </location>
</feature>